<organism evidence="1 2">
    <name type="scientific">Triticum urartu</name>
    <name type="common">Red wild einkorn</name>
    <name type="synonym">Crithodium urartu</name>
    <dbReference type="NCBI Taxonomy" id="4572"/>
    <lineage>
        <taxon>Eukaryota</taxon>
        <taxon>Viridiplantae</taxon>
        <taxon>Streptophyta</taxon>
        <taxon>Embryophyta</taxon>
        <taxon>Tracheophyta</taxon>
        <taxon>Spermatophyta</taxon>
        <taxon>Magnoliopsida</taxon>
        <taxon>Liliopsida</taxon>
        <taxon>Poales</taxon>
        <taxon>Poaceae</taxon>
        <taxon>BOP clade</taxon>
        <taxon>Pooideae</taxon>
        <taxon>Triticodae</taxon>
        <taxon>Triticeae</taxon>
        <taxon>Triticinae</taxon>
        <taxon>Triticum</taxon>
    </lineage>
</organism>
<keyword evidence="2" id="KW-1185">Reference proteome</keyword>
<reference evidence="1" key="2">
    <citation type="submission" date="2018-03" db="EMBL/GenBank/DDBJ databases">
        <title>The Triticum urartu genome reveals the dynamic nature of wheat genome evolution.</title>
        <authorList>
            <person name="Ling H."/>
            <person name="Ma B."/>
            <person name="Shi X."/>
            <person name="Liu H."/>
            <person name="Dong L."/>
            <person name="Sun H."/>
            <person name="Cao Y."/>
            <person name="Gao Q."/>
            <person name="Zheng S."/>
            <person name="Li Y."/>
            <person name="Yu Y."/>
            <person name="Du H."/>
            <person name="Qi M."/>
            <person name="Li Y."/>
            <person name="Yu H."/>
            <person name="Cui Y."/>
            <person name="Wang N."/>
            <person name="Chen C."/>
            <person name="Wu H."/>
            <person name="Zhao Y."/>
            <person name="Zhang J."/>
            <person name="Li Y."/>
            <person name="Zhou W."/>
            <person name="Zhang B."/>
            <person name="Hu W."/>
            <person name="Eijk M."/>
            <person name="Tang J."/>
            <person name="Witsenboer H."/>
            <person name="Zhao S."/>
            <person name="Li Z."/>
            <person name="Zhang A."/>
            <person name="Wang D."/>
            <person name="Liang C."/>
        </authorList>
    </citation>
    <scope>NUCLEOTIDE SEQUENCE [LARGE SCALE GENOMIC DNA]</scope>
    <source>
        <strain evidence="1">cv. G1812</strain>
    </source>
</reference>
<proteinExistence type="predicted"/>
<reference evidence="1" key="3">
    <citation type="submission" date="2022-06" db="UniProtKB">
        <authorList>
            <consortium name="EnsemblPlants"/>
        </authorList>
    </citation>
    <scope>IDENTIFICATION</scope>
</reference>
<evidence type="ECO:0000313" key="2">
    <source>
        <dbReference type="Proteomes" id="UP000015106"/>
    </source>
</evidence>
<sequence length="72" mass="7596">SSTFSHPLLQASSPVEIGTHRFVSLVHATGGGSGPAIIPSARPVCLPRRIRAGNCRPSAARLRPHMQLGFVL</sequence>
<dbReference type="EnsemblPlants" id="TuG1812G0600002429.01.T01">
    <property type="protein sequence ID" value="TuG1812G0600002429.01.T01.cds465918"/>
    <property type="gene ID" value="TuG1812G0600002429.01"/>
</dbReference>
<protein>
    <submittedName>
        <fullName evidence="1">Uncharacterized protein</fullName>
    </submittedName>
</protein>
<dbReference type="Proteomes" id="UP000015106">
    <property type="component" value="Chromosome 6"/>
</dbReference>
<reference evidence="2" key="1">
    <citation type="journal article" date="2013" name="Nature">
        <title>Draft genome of the wheat A-genome progenitor Triticum urartu.</title>
        <authorList>
            <person name="Ling H.Q."/>
            <person name="Zhao S."/>
            <person name="Liu D."/>
            <person name="Wang J."/>
            <person name="Sun H."/>
            <person name="Zhang C."/>
            <person name="Fan H."/>
            <person name="Li D."/>
            <person name="Dong L."/>
            <person name="Tao Y."/>
            <person name="Gao C."/>
            <person name="Wu H."/>
            <person name="Li Y."/>
            <person name="Cui Y."/>
            <person name="Guo X."/>
            <person name="Zheng S."/>
            <person name="Wang B."/>
            <person name="Yu K."/>
            <person name="Liang Q."/>
            <person name="Yang W."/>
            <person name="Lou X."/>
            <person name="Chen J."/>
            <person name="Feng M."/>
            <person name="Jian J."/>
            <person name="Zhang X."/>
            <person name="Luo G."/>
            <person name="Jiang Y."/>
            <person name="Liu J."/>
            <person name="Wang Z."/>
            <person name="Sha Y."/>
            <person name="Zhang B."/>
            <person name="Wu H."/>
            <person name="Tang D."/>
            <person name="Shen Q."/>
            <person name="Xue P."/>
            <person name="Zou S."/>
            <person name="Wang X."/>
            <person name="Liu X."/>
            <person name="Wang F."/>
            <person name="Yang Y."/>
            <person name="An X."/>
            <person name="Dong Z."/>
            <person name="Zhang K."/>
            <person name="Zhang X."/>
            <person name="Luo M.C."/>
            <person name="Dvorak J."/>
            <person name="Tong Y."/>
            <person name="Wang J."/>
            <person name="Yang H."/>
            <person name="Li Z."/>
            <person name="Wang D."/>
            <person name="Zhang A."/>
            <person name="Wang J."/>
        </authorList>
    </citation>
    <scope>NUCLEOTIDE SEQUENCE</scope>
    <source>
        <strain evidence="2">cv. G1812</strain>
    </source>
</reference>
<name>A0A8R7UWN2_TRIUA</name>
<dbReference type="AlphaFoldDB" id="A0A8R7UWN2"/>
<dbReference type="Gramene" id="TuG1812G0600002429.01.T01">
    <property type="protein sequence ID" value="TuG1812G0600002429.01.T01.cds465918"/>
    <property type="gene ID" value="TuG1812G0600002429.01"/>
</dbReference>
<accession>A0A8R7UWN2</accession>
<evidence type="ECO:0000313" key="1">
    <source>
        <dbReference type="EnsemblPlants" id="TuG1812G0600002429.01.T01.cds465918"/>
    </source>
</evidence>